<dbReference type="EMBL" id="BSSD01000001">
    <property type="protein sequence ID" value="GLW89440.1"/>
    <property type="molecule type" value="Genomic_DNA"/>
</dbReference>
<organism evidence="2 3">
    <name type="scientific">Actinokineospora globicatena</name>
    <dbReference type="NCBI Taxonomy" id="103729"/>
    <lineage>
        <taxon>Bacteria</taxon>
        <taxon>Bacillati</taxon>
        <taxon>Actinomycetota</taxon>
        <taxon>Actinomycetes</taxon>
        <taxon>Pseudonocardiales</taxon>
        <taxon>Pseudonocardiaceae</taxon>
        <taxon>Actinokineospora</taxon>
    </lineage>
</organism>
<evidence type="ECO:0000313" key="2">
    <source>
        <dbReference type="EMBL" id="GLW89440.1"/>
    </source>
</evidence>
<evidence type="ECO:0008006" key="4">
    <source>
        <dbReference type="Google" id="ProtNLM"/>
    </source>
</evidence>
<feature type="transmembrane region" description="Helical" evidence="1">
    <location>
        <begin position="95"/>
        <end position="114"/>
    </location>
</feature>
<keyword evidence="3" id="KW-1185">Reference proteome</keyword>
<dbReference type="Proteomes" id="UP001165042">
    <property type="component" value="Unassembled WGS sequence"/>
</dbReference>
<feature type="transmembrane region" description="Helical" evidence="1">
    <location>
        <begin position="20"/>
        <end position="41"/>
    </location>
</feature>
<dbReference type="Pfam" id="PF06197">
    <property type="entry name" value="DUF998"/>
    <property type="match status" value="1"/>
</dbReference>
<feature type="transmembrane region" description="Helical" evidence="1">
    <location>
        <begin position="61"/>
        <end position="83"/>
    </location>
</feature>
<accession>A0A9W6QIR9</accession>
<feature type="transmembrane region" description="Helical" evidence="1">
    <location>
        <begin position="134"/>
        <end position="154"/>
    </location>
</feature>
<dbReference type="InterPro" id="IPR009339">
    <property type="entry name" value="DUF998"/>
</dbReference>
<name>A0A9W6QIR9_9PSEU</name>
<evidence type="ECO:0000313" key="3">
    <source>
        <dbReference type="Proteomes" id="UP001165042"/>
    </source>
</evidence>
<dbReference type="AlphaFoldDB" id="A0A9W6QIR9"/>
<keyword evidence="1" id="KW-1133">Transmembrane helix</keyword>
<comment type="caution">
    <text evidence="2">The sequence shown here is derived from an EMBL/GenBank/DDBJ whole genome shotgun (WGS) entry which is preliminary data.</text>
</comment>
<protein>
    <recommendedName>
        <fullName evidence="4">DUF998 domain-containing protein</fullName>
    </recommendedName>
</protein>
<sequence>MTTQTLAAAPSTTRDATTRALLACVVVANPLWVGVSLLQAATRAGFDLTRHPLSALSTGDLGWLQILNFVVAGVLTVLGAVGLRRALPGKWVPRLVLLNGIGMVAAGVFVMSPANGFPLGAPTGMVELTWHDYGHFAAGTIAFVSLIAACYVLARSFARAGRRRHAVLSLVAGTALLVGDLWAMSGGAGGSITLAVGVFAAMAWISTVAAELR</sequence>
<feature type="transmembrane region" description="Helical" evidence="1">
    <location>
        <begin position="166"/>
        <end position="184"/>
    </location>
</feature>
<proteinExistence type="predicted"/>
<dbReference type="RefSeq" id="WP_285606731.1">
    <property type="nucleotide sequence ID" value="NZ_BSSD01000001.1"/>
</dbReference>
<keyword evidence="1" id="KW-0472">Membrane</keyword>
<keyword evidence="1" id="KW-0812">Transmembrane</keyword>
<reference evidence="2" key="1">
    <citation type="submission" date="2023-02" db="EMBL/GenBank/DDBJ databases">
        <title>Actinokineospora globicatena NBRC 15670.</title>
        <authorList>
            <person name="Ichikawa N."/>
            <person name="Sato H."/>
            <person name="Tonouchi N."/>
        </authorList>
    </citation>
    <scope>NUCLEOTIDE SEQUENCE</scope>
    <source>
        <strain evidence="2">NBRC 15670</strain>
    </source>
</reference>
<gene>
    <name evidence="2" type="ORF">Aglo03_02560</name>
</gene>
<feature type="transmembrane region" description="Helical" evidence="1">
    <location>
        <begin position="190"/>
        <end position="210"/>
    </location>
</feature>
<evidence type="ECO:0000256" key="1">
    <source>
        <dbReference type="SAM" id="Phobius"/>
    </source>
</evidence>